<dbReference type="GO" id="GO:0006531">
    <property type="term" value="P:aspartate metabolic process"/>
    <property type="evidence" value="ECO:0007669"/>
    <property type="project" value="UniProtKB-UniRule"/>
</dbReference>
<evidence type="ECO:0000256" key="6">
    <source>
        <dbReference type="NCBIfam" id="TIGR03801"/>
    </source>
</evidence>
<dbReference type="PANTHER" id="PTHR46383">
    <property type="entry name" value="ASPARTATE AMINOTRANSFERASE"/>
    <property type="match status" value="1"/>
</dbReference>
<dbReference type="NCBIfam" id="NF006755">
    <property type="entry name" value="PRK09275.1"/>
    <property type="match status" value="1"/>
</dbReference>
<dbReference type="EMBL" id="CP021108">
    <property type="protein sequence ID" value="ARP82695.1"/>
    <property type="molecule type" value="Genomic_DNA"/>
</dbReference>
<dbReference type="InterPro" id="IPR015421">
    <property type="entry name" value="PyrdxlP-dep_Trfase_major"/>
</dbReference>
<proteinExistence type="inferred from homology"/>
<name>A0A1W6YNQ6_9BORD</name>
<keyword evidence="3" id="KW-0032">Aminotransferase</keyword>
<dbReference type="NCBIfam" id="TIGR03801">
    <property type="entry name" value="asp_4_decarbox"/>
    <property type="match status" value="1"/>
</dbReference>
<dbReference type="InterPro" id="IPR022518">
    <property type="entry name" value="Aspartate_4-decarboxylase"/>
</dbReference>
<dbReference type="GO" id="GO:0030170">
    <property type="term" value="F:pyridoxal phosphate binding"/>
    <property type="evidence" value="ECO:0007669"/>
    <property type="project" value="InterPro"/>
</dbReference>
<dbReference type="KEGG" id="bgv:CAL12_18975"/>
<dbReference type="Gene3D" id="3.40.640.10">
    <property type="entry name" value="Type I PLP-dependent aspartate aminotransferase-like (Major domain)"/>
    <property type="match status" value="1"/>
</dbReference>
<evidence type="ECO:0000256" key="4">
    <source>
        <dbReference type="ARBA" id="ARBA00022679"/>
    </source>
</evidence>
<dbReference type="RefSeq" id="WP_086066054.1">
    <property type="nucleotide sequence ID" value="NZ_CP021108.1"/>
</dbReference>
<reference evidence="9 10" key="1">
    <citation type="submission" date="2017-05" db="EMBL/GenBank/DDBJ databases">
        <title>Complete and WGS of Bordetella genogroups.</title>
        <authorList>
            <person name="Spilker T."/>
            <person name="LiPuma J."/>
        </authorList>
    </citation>
    <scope>NUCLEOTIDE SEQUENCE [LARGE SCALE GENOMIC DNA]</scope>
    <source>
        <strain evidence="9 10">AU19157</strain>
    </source>
</reference>
<gene>
    <name evidence="9" type="ORF">CAL12_18975</name>
</gene>
<protein>
    <recommendedName>
        <fullName evidence="6">Aspartate 4-decarboxylase</fullName>
        <ecNumber evidence="6">4.1.1.12</ecNumber>
    </recommendedName>
</protein>
<sequence length="626" mass="69897">MISQAKSVLPPIRTDMASALRTTRSRQKELEQLSPFELKDFLINLARDREKTSTAIMLNAGRGNPNWIATEPREAFFLLGHFAMCEARRVFDYGIMAGLPAKPGIARRLRAFIRENSHAPGAAFLDSVLAYGKKKGFDPDAWIHELVDSVVGDNYPVPDRMLVHTEQVVHDYLMKEMCDGRPPKGKFDLFAVEGGTAAMCYIFDSLQQNGLLKQGDKVALFLPTFTPYIEISRLERFNFQIVPINASSLRADGTHDWHYPADEIAKLADPRIRMAVTVNPSNPPSVAFSPVEMRQIIGIIRKNPDLILVTDDVYGTFVPNFRSLMAEVPANTICVYSFSKNFGCTGWRLGVIAIHENNCMDRLIANLPSRERRRLHERYGALTLEPEKLKLIDRMVADSRDVALNHTAGLSLPQQVQMALFALSHLLDRKDSYKQLTMKLVHDRRDALWRGLGIPLPPEDKERAWYYVELDFMVWAHNTYGDEFCDYMRKNYEPVDFLFRLAEKSGVVLMDGGGFGGPPWSIRASLANLNEADYASIGQAMVEAGNEYVAAWQAGEKVQSGPHGVVPQLGVGGQPAPADRKVASDQPQPEPVATRSAKKTAGKVSKTAVRKTARKSAKKPAKKAAR</sequence>
<evidence type="ECO:0000256" key="3">
    <source>
        <dbReference type="ARBA" id="ARBA00022576"/>
    </source>
</evidence>
<dbReference type="Gene3D" id="3.90.1150.10">
    <property type="entry name" value="Aspartate Aminotransferase, domain 1"/>
    <property type="match status" value="1"/>
</dbReference>
<dbReference type="OrthoDB" id="9803354at2"/>
<organism evidence="9 10">
    <name type="scientific">Bordetella genomosp. 8</name>
    <dbReference type="NCBI Taxonomy" id="1416806"/>
    <lineage>
        <taxon>Bacteria</taxon>
        <taxon>Pseudomonadati</taxon>
        <taxon>Pseudomonadota</taxon>
        <taxon>Betaproteobacteria</taxon>
        <taxon>Burkholderiales</taxon>
        <taxon>Alcaligenaceae</taxon>
        <taxon>Bordetella</taxon>
    </lineage>
</organism>
<dbReference type="GO" id="GO:0047688">
    <property type="term" value="F:aspartate 4-decarboxylase activity"/>
    <property type="evidence" value="ECO:0007669"/>
    <property type="project" value="UniProtKB-UniRule"/>
</dbReference>
<comment type="cofactor">
    <cofactor evidence="1">
        <name>pyridoxal 5'-phosphate</name>
        <dbReference type="ChEBI" id="CHEBI:597326"/>
    </cofactor>
</comment>
<dbReference type="InterPro" id="IPR050596">
    <property type="entry name" value="AspAT/PAT-like"/>
</dbReference>
<dbReference type="Proteomes" id="UP000194151">
    <property type="component" value="Chromosome"/>
</dbReference>
<comment type="similarity">
    <text evidence="2">Belongs to the class-I pyridoxal-phosphate-dependent aminotransferase family.</text>
</comment>
<evidence type="ECO:0000313" key="10">
    <source>
        <dbReference type="Proteomes" id="UP000194151"/>
    </source>
</evidence>
<evidence type="ECO:0000313" key="9">
    <source>
        <dbReference type="EMBL" id="ARP82695.1"/>
    </source>
</evidence>
<dbReference type="STRING" id="1416806.CAL12_18975"/>
<dbReference type="InterPro" id="IPR015422">
    <property type="entry name" value="PyrdxlP-dep_Trfase_small"/>
</dbReference>
<feature type="domain" description="Aminotransferase class I/classII large" evidence="8">
    <location>
        <begin position="212"/>
        <end position="534"/>
    </location>
</feature>
<keyword evidence="4" id="KW-0808">Transferase</keyword>
<dbReference type="Pfam" id="PF00155">
    <property type="entry name" value="Aminotran_1_2"/>
    <property type="match status" value="1"/>
</dbReference>
<dbReference type="InterPro" id="IPR004839">
    <property type="entry name" value="Aminotransferase_I/II_large"/>
</dbReference>
<keyword evidence="5" id="KW-0663">Pyridoxal phosphate</keyword>
<evidence type="ECO:0000259" key="8">
    <source>
        <dbReference type="Pfam" id="PF00155"/>
    </source>
</evidence>
<dbReference type="PANTHER" id="PTHR46383:SF1">
    <property type="entry name" value="ASPARTATE AMINOTRANSFERASE"/>
    <property type="match status" value="1"/>
</dbReference>
<evidence type="ECO:0000256" key="1">
    <source>
        <dbReference type="ARBA" id="ARBA00001933"/>
    </source>
</evidence>
<dbReference type="AlphaFoldDB" id="A0A1W6YNQ6"/>
<evidence type="ECO:0000256" key="2">
    <source>
        <dbReference type="ARBA" id="ARBA00007441"/>
    </source>
</evidence>
<dbReference type="CDD" id="cd00609">
    <property type="entry name" value="AAT_like"/>
    <property type="match status" value="1"/>
</dbReference>
<evidence type="ECO:0000256" key="5">
    <source>
        <dbReference type="ARBA" id="ARBA00022898"/>
    </source>
</evidence>
<dbReference type="InterPro" id="IPR015424">
    <property type="entry name" value="PyrdxlP-dep_Trfase"/>
</dbReference>
<dbReference type="Gene3D" id="1.10.20.110">
    <property type="match status" value="1"/>
</dbReference>
<feature type="region of interest" description="Disordered" evidence="7">
    <location>
        <begin position="562"/>
        <end position="626"/>
    </location>
</feature>
<feature type="compositionally biased region" description="Basic residues" evidence="7">
    <location>
        <begin position="608"/>
        <end position="626"/>
    </location>
</feature>
<keyword evidence="10" id="KW-1185">Reference proteome</keyword>
<accession>A0A1W6YNQ6</accession>
<dbReference type="EC" id="4.1.1.12" evidence="6"/>
<dbReference type="GO" id="GO:0008483">
    <property type="term" value="F:transaminase activity"/>
    <property type="evidence" value="ECO:0007669"/>
    <property type="project" value="UniProtKB-KW"/>
</dbReference>
<dbReference type="SUPFAM" id="SSF53383">
    <property type="entry name" value="PLP-dependent transferases"/>
    <property type="match status" value="1"/>
</dbReference>
<evidence type="ECO:0000256" key="7">
    <source>
        <dbReference type="SAM" id="MobiDB-lite"/>
    </source>
</evidence>